<dbReference type="AlphaFoldDB" id="A0AAD7HLB6"/>
<comment type="caution">
    <text evidence="1">The sequence shown here is derived from an EMBL/GenBank/DDBJ whole genome shotgun (WGS) entry which is preliminary data.</text>
</comment>
<evidence type="ECO:0008006" key="3">
    <source>
        <dbReference type="Google" id="ProtNLM"/>
    </source>
</evidence>
<sequence>MSTTSMDIRVQPGNAPIIIPRRIVVRIMRCLCEKDVAALATTCRAGTRIARHTAWSASTRFKNLCLNVAPPGSVPPIPGETPISTASIEVISIVMTMLGPWSMLNFSLTCSAYNAAFKNYMLSLTYQAMNRFELPPKRFLRIMLATSSIIAGSVPANILSGNNFVATDLDVVSPSSREDSMRAIFTEELGFELSGSSVPHGLQHTARMIHTYKKNEKTVRLWIAAGENPTLPVMLSTSTFVMNFISPFGIYCAYPRLTLLNRAIINHFTDEGIGSRFDLSYLRVNKAFEKYTERGVTFEVDDRSWSDTSKNHRCYVSATCTHTTRNLYDTWGMHIPFPINYEGVKPFIALGCLLTFGTRDFYLRAFRAAQVIP</sequence>
<accession>A0AAD7HLB6</accession>
<organism evidence="1 2">
    <name type="scientific">Mycena metata</name>
    <dbReference type="NCBI Taxonomy" id="1033252"/>
    <lineage>
        <taxon>Eukaryota</taxon>
        <taxon>Fungi</taxon>
        <taxon>Dikarya</taxon>
        <taxon>Basidiomycota</taxon>
        <taxon>Agaricomycotina</taxon>
        <taxon>Agaricomycetes</taxon>
        <taxon>Agaricomycetidae</taxon>
        <taxon>Agaricales</taxon>
        <taxon>Marasmiineae</taxon>
        <taxon>Mycenaceae</taxon>
        <taxon>Mycena</taxon>
    </lineage>
</organism>
<evidence type="ECO:0000313" key="1">
    <source>
        <dbReference type="EMBL" id="KAJ7723243.1"/>
    </source>
</evidence>
<evidence type="ECO:0000313" key="2">
    <source>
        <dbReference type="Proteomes" id="UP001215598"/>
    </source>
</evidence>
<name>A0AAD7HLB6_9AGAR</name>
<keyword evidence="2" id="KW-1185">Reference proteome</keyword>
<dbReference type="EMBL" id="JARKIB010000212">
    <property type="protein sequence ID" value="KAJ7723243.1"/>
    <property type="molecule type" value="Genomic_DNA"/>
</dbReference>
<reference evidence="1" key="1">
    <citation type="submission" date="2023-03" db="EMBL/GenBank/DDBJ databases">
        <title>Massive genome expansion in bonnet fungi (Mycena s.s.) driven by repeated elements and novel gene families across ecological guilds.</title>
        <authorList>
            <consortium name="Lawrence Berkeley National Laboratory"/>
            <person name="Harder C.B."/>
            <person name="Miyauchi S."/>
            <person name="Viragh M."/>
            <person name="Kuo A."/>
            <person name="Thoen E."/>
            <person name="Andreopoulos B."/>
            <person name="Lu D."/>
            <person name="Skrede I."/>
            <person name="Drula E."/>
            <person name="Henrissat B."/>
            <person name="Morin E."/>
            <person name="Kohler A."/>
            <person name="Barry K."/>
            <person name="LaButti K."/>
            <person name="Morin E."/>
            <person name="Salamov A."/>
            <person name="Lipzen A."/>
            <person name="Mereny Z."/>
            <person name="Hegedus B."/>
            <person name="Baldrian P."/>
            <person name="Stursova M."/>
            <person name="Weitz H."/>
            <person name="Taylor A."/>
            <person name="Grigoriev I.V."/>
            <person name="Nagy L.G."/>
            <person name="Martin F."/>
            <person name="Kauserud H."/>
        </authorList>
    </citation>
    <scope>NUCLEOTIDE SEQUENCE</scope>
    <source>
        <strain evidence="1">CBHHK182m</strain>
    </source>
</reference>
<protein>
    <recommendedName>
        <fullName evidence="3">F-box domain-containing protein</fullName>
    </recommendedName>
</protein>
<proteinExistence type="predicted"/>
<gene>
    <name evidence="1" type="ORF">B0H16DRAFT_1737309</name>
</gene>
<dbReference type="Proteomes" id="UP001215598">
    <property type="component" value="Unassembled WGS sequence"/>
</dbReference>